<dbReference type="Proteomes" id="UP000663791">
    <property type="component" value="Unassembled WGS sequence"/>
</dbReference>
<evidence type="ECO:0000313" key="1">
    <source>
        <dbReference type="EMBL" id="MBM9460769.1"/>
    </source>
</evidence>
<dbReference type="EMBL" id="JAERTX010000010">
    <property type="protein sequence ID" value="MBM9460769.1"/>
    <property type="molecule type" value="Genomic_DNA"/>
</dbReference>
<reference evidence="1" key="1">
    <citation type="submission" date="2021-01" db="EMBL/GenBank/DDBJ databases">
        <title>Novel species in genus Nocardioides.</title>
        <authorList>
            <person name="Zhang G."/>
        </authorList>
    </citation>
    <scope>NUCLEOTIDE SEQUENCE</scope>
    <source>
        <strain evidence="1">Zg-536</strain>
    </source>
</reference>
<gene>
    <name evidence="1" type="ORF">JK386_12725</name>
</gene>
<dbReference type="AlphaFoldDB" id="A0A938Y7R9"/>
<accession>A0A938Y7R9</accession>
<evidence type="ECO:0000313" key="2">
    <source>
        <dbReference type="Proteomes" id="UP000663791"/>
    </source>
</evidence>
<proteinExistence type="predicted"/>
<organism evidence="1 2">
    <name type="scientific">Nocardioides faecalis</name>
    <dbReference type="NCBI Taxonomy" id="2803858"/>
    <lineage>
        <taxon>Bacteria</taxon>
        <taxon>Bacillati</taxon>
        <taxon>Actinomycetota</taxon>
        <taxon>Actinomycetes</taxon>
        <taxon>Propionibacteriales</taxon>
        <taxon>Nocardioidaceae</taxon>
        <taxon>Nocardioides</taxon>
    </lineage>
</organism>
<dbReference type="RefSeq" id="WP_205292066.1">
    <property type="nucleotide sequence ID" value="NZ_CP074406.1"/>
</dbReference>
<sequence length="56" mass="6207">MLNIKDAWLKEWVTDQGVDHRLRLSYTPLTISATALHHLSGTRLTSSSSAPVRSTS</sequence>
<name>A0A938Y7R9_9ACTN</name>
<protein>
    <submittedName>
        <fullName evidence="1">Uncharacterized protein</fullName>
    </submittedName>
</protein>
<comment type="caution">
    <text evidence="1">The sequence shown here is derived from an EMBL/GenBank/DDBJ whole genome shotgun (WGS) entry which is preliminary data.</text>
</comment>
<keyword evidence="2" id="KW-1185">Reference proteome</keyword>